<keyword evidence="1" id="KW-1133">Transmembrane helix</keyword>
<dbReference type="Proteomes" id="UP000092445">
    <property type="component" value="Unassembled WGS sequence"/>
</dbReference>
<dbReference type="EnsemblMetazoa" id="GPAI010941-RA">
    <property type="protein sequence ID" value="GPAI010941-PA"/>
    <property type="gene ID" value="GPAI010941"/>
</dbReference>
<keyword evidence="3" id="KW-1185">Reference proteome</keyword>
<accession>A0A1A9ZD04</accession>
<keyword evidence="1" id="KW-0812">Transmembrane</keyword>
<sequence>MKVDFFGLYNRTILDCFNVDPISTTTIEAKKLNNYYRLSFCLLMTNRRKMLNIIFSVIRLFVFIKCNLSVFSSNSNNTAATAAAAAAAAATVIATGICPYA</sequence>
<reference evidence="3" key="1">
    <citation type="submission" date="2014-03" db="EMBL/GenBank/DDBJ databases">
        <authorList>
            <person name="Aksoy S."/>
            <person name="Warren W."/>
            <person name="Wilson R.K."/>
        </authorList>
    </citation>
    <scope>NUCLEOTIDE SEQUENCE [LARGE SCALE GENOMIC DNA]</scope>
    <source>
        <strain evidence="3">IAEA</strain>
    </source>
</reference>
<evidence type="ECO:0000256" key="1">
    <source>
        <dbReference type="SAM" id="Phobius"/>
    </source>
</evidence>
<feature type="transmembrane region" description="Helical" evidence="1">
    <location>
        <begin position="53"/>
        <end position="73"/>
    </location>
</feature>
<keyword evidence="1" id="KW-0472">Membrane</keyword>
<dbReference type="VEuPathDB" id="VectorBase:GPAI010941"/>
<evidence type="ECO:0000313" key="3">
    <source>
        <dbReference type="Proteomes" id="UP000092445"/>
    </source>
</evidence>
<name>A0A1A9ZD04_GLOPL</name>
<organism evidence="2 3">
    <name type="scientific">Glossina pallidipes</name>
    <name type="common">Tsetse fly</name>
    <dbReference type="NCBI Taxonomy" id="7398"/>
    <lineage>
        <taxon>Eukaryota</taxon>
        <taxon>Metazoa</taxon>
        <taxon>Ecdysozoa</taxon>
        <taxon>Arthropoda</taxon>
        <taxon>Hexapoda</taxon>
        <taxon>Insecta</taxon>
        <taxon>Pterygota</taxon>
        <taxon>Neoptera</taxon>
        <taxon>Endopterygota</taxon>
        <taxon>Diptera</taxon>
        <taxon>Brachycera</taxon>
        <taxon>Muscomorpha</taxon>
        <taxon>Hippoboscoidea</taxon>
        <taxon>Glossinidae</taxon>
        <taxon>Glossina</taxon>
    </lineage>
</organism>
<feature type="transmembrane region" description="Helical" evidence="1">
    <location>
        <begin position="79"/>
        <end position="100"/>
    </location>
</feature>
<dbReference type="AlphaFoldDB" id="A0A1A9ZD04"/>
<protein>
    <submittedName>
        <fullName evidence="2">Uncharacterized protein</fullName>
    </submittedName>
</protein>
<proteinExistence type="predicted"/>
<reference evidence="2" key="2">
    <citation type="submission" date="2020-05" db="UniProtKB">
        <authorList>
            <consortium name="EnsemblMetazoa"/>
        </authorList>
    </citation>
    <scope>IDENTIFICATION</scope>
    <source>
        <strain evidence="2">IAEA</strain>
    </source>
</reference>
<evidence type="ECO:0000313" key="2">
    <source>
        <dbReference type="EnsemblMetazoa" id="GPAI010941-PA"/>
    </source>
</evidence>